<evidence type="ECO:0000256" key="3">
    <source>
        <dbReference type="ARBA" id="ARBA00023163"/>
    </source>
</evidence>
<dbReference type="PANTHER" id="PTHR43537:SF20">
    <property type="entry name" value="HTH-TYPE TRANSCRIPTIONAL REPRESSOR GLAR"/>
    <property type="match status" value="1"/>
</dbReference>
<protein>
    <submittedName>
        <fullName evidence="5">GntR family transcriptional regulator</fullName>
    </submittedName>
</protein>
<dbReference type="SUPFAM" id="SSF46785">
    <property type="entry name" value="Winged helix' DNA-binding domain"/>
    <property type="match status" value="1"/>
</dbReference>
<evidence type="ECO:0000313" key="5">
    <source>
        <dbReference type="EMBL" id="RUM96636.1"/>
    </source>
</evidence>
<gene>
    <name evidence="5" type="ORF">EET67_16760</name>
</gene>
<dbReference type="Gene3D" id="1.20.120.530">
    <property type="entry name" value="GntR ligand-binding domain-like"/>
    <property type="match status" value="1"/>
</dbReference>
<dbReference type="OrthoDB" id="8680240at2"/>
<evidence type="ECO:0000259" key="4">
    <source>
        <dbReference type="PROSITE" id="PS50949"/>
    </source>
</evidence>
<keyword evidence="6" id="KW-1185">Reference proteome</keyword>
<dbReference type="Pfam" id="PF00392">
    <property type="entry name" value="GntR"/>
    <property type="match status" value="1"/>
</dbReference>
<evidence type="ECO:0000256" key="2">
    <source>
        <dbReference type="ARBA" id="ARBA00023125"/>
    </source>
</evidence>
<dbReference type="Gene3D" id="1.10.10.10">
    <property type="entry name" value="Winged helix-like DNA-binding domain superfamily/Winged helix DNA-binding domain"/>
    <property type="match status" value="1"/>
</dbReference>
<dbReference type="SMART" id="SM00345">
    <property type="entry name" value="HTH_GNTR"/>
    <property type="match status" value="1"/>
</dbReference>
<feature type="domain" description="HTH gntR-type" evidence="4">
    <location>
        <begin position="4"/>
        <end position="71"/>
    </location>
</feature>
<accession>A0A432V3A5</accession>
<dbReference type="SUPFAM" id="SSF48008">
    <property type="entry name" value="GntR ligand-binding domain-like"/>
    <property type="match status" value="1"/>
</dbReference>
<dbReference type="AlphaFoldDB" id="A0A432V3A5"/>
<reference evidence="5 6" key="1">
    <citation type="submission" date="2018-11" db="EMBL/GenBank/DDBJ databases">
        <title>Pseudaminobacter arsenicus sp. nov., an arsenic-resistant bacterium isolated from arsenic-rich aquifers.</title>
        <authorList>
            <person name="Mu Y."/>
        </authorList>
    </citation>
    <scope>NUCLEOTIDE SEQUENCE [LARGE SCALE GENOMIC DNA]</scope>
    <source>
        <strain evidence="5 6">CB3</strain>
    </source>
</reference>
<name>A0A432V3A5_9HYPH</name>
<dbReference type="SMART" id="SM00895">
    <property type="entry name" value="FCD"/>
    <property type="match status" value="1"/>
</dbReference>
<sequence>MSESTQAQIAYEQLRADLLACRLVPGERIRMNEAVNRLDVNLGAVREALSRLAAEGLVIATQQRGFRAAPISVQDLKDLTPVRIEIEISCLRRSLRNGDLSWETHLVAAFHKVSKTPIFDEGNPKRASETFASAHDEFHGALVAACDNSWLLRIRDTLYTQWERYRRLAVQLPRTERDLNAEHRELFNAAMERDENKIASLISDHFNKTTEILLSATDFLDIKNDCSS</sequence>
<keyword evidence="2" id="KW-0238">DNA-binding</keyword>
<organism evidence="5 6">
    <name type="scientific">Borborobacter arsenicus</name>
    <dbReference type="NCBI Taxonomy" id="1851146"/>
    <lineage>
        <taxon>Bacteria</taxon>
        <taxon>Pseudomonadati</taxon>
        <taxon>Pseudomonadota</taxon>
        <taxon>Alphaproteobacteria</taxon>
        <taxon>Hyphomicrobiales</taxon>
        <taxon>Phyllobacteriaceae</taxon>
        <taxon>Borborobacter</taxon>
    </lineage>
</organism>
<dbReference type="RefSeq" id="WP_128627690.1">
    <property type="nucleotide sequence ID" value="NZ_RKST01000017.1"/>
</dbReference>
<dbReference type="InterPro" id="IPR008920">
    <property type="entry name" value="TF_FadR/GntR_C"/>
</dbReference>
<proteinExistence type="predicted"/>
<dbReference type="InterPro" id="IPR036388">
    <property type="entry name" value="WH-like_DNA-bd_sf"/>
</dbReference>
<keyword evidence="3" id="KW-0804">Transcription</keyword>
<dbReference type="InterPro" id="IPR011711">
    <property type="entry name" value="GntR_C"/>
</dbReference>
<dbReference type="Pfam" id="PF07729">
    <property type="entry name" value="FCD"/>
    <property type="match status" value="1"/>
</dbReference>
<comment type="caution">
    <text evidence="5">The sequence shown here is derived from an EMBL/GenBank/DDBJ whole genome shotgun (WGS) entry which is preliminary data.</text>
</comment>
<evidence type="ECO:0000313" key="6">
    <source>
        <dbReference type="Proteomes" id="UP000281647"/>
    </source>
</evidence>
<dbReference type="InterPro" id="IPR000524">
    <property type="entry name" value="Tscrpt_reg_HTH_GntR"/>
</dbReference>
<dbReference type="InterPro" id="IPR036390">
    <property type="entry name" value="WH_DNA-bd_sf"/>
</dbReference>
<dbReference type="GO" id="GO:0003677">
    <property type="term" value="F:DNA binding"/>
    <property type="evidence" value="ECO:0007669"/>
    <property type="project" value="UniProtKB-KW"/>
</dbReference>
<evidence type="ECO:0000256" key="1">
    <source>
        <dbReference type="ARBA" id="ARBA00023015"/>
    </source>
</evidence>
<keyword evidence="1" id="KW-0805">Transcription regulation</keyword>
<dbReference type="EMBL" id="RKST01000017">
    <property type="protein sequence ID" value="RUM96636.1"/>
    <property type="molecule type" value="Genomic_DNA"/>
</dbReference>
<dbReference type="Proteomes" id="UP000281647">
    <property type="component" value="Unassembled WGS sequence"/>
</dbReference>
<dbReference type="GO" id="GO:0003700">
    <property type="term" value="F:DNA-binding transcription factor activity"/>
    <property type="evidence" value="ECO:0007669"/>
    <property type="project" value="InterPro"/>
</dbReference>
<dbReference type="PANTHER" id="PTHR43537">
    <property type="entry name" value="TRANSCRIPTIONAL REGULATOR, GNTR FAMILY"/>
    <property type="match status" value="1"/>
</dbReference>
<dbReference type="PROSITE" id="PS50949">
    <property type="entry name" value="HTH_GNTR"/>
    <property type="match status" value="1"/>
</dbReference>